<evidence type="ECO:0000256" key="1">
    <source>
        <dbReference type="ARBA" id="ARBA00001966"/>
    </source>
</evidence>
<dbReference type="Pfam" id="PF12838">
    <property type="entry name" value="Fer4_7"/>
    <property type="match status" value="1"/>
</dbReference>
<dbReference type="InterPro" id="IPR050157">
    <property type="entry name" value="PSI_iron-sulfur_center"/>
</dbReference>
<dbReference type="InterPro" id="IPR017900">
    <property type="entry name" value="4Fe4S_Fe_S_CS"/>
</dbReference>
<name>A0A510XUF3_9GAMM</name>
<dbReference type="GO" id="GO:0051539">
    <property type="term" value="F:4 iron, 4 sulfur cluster binding"/>
    <property type="evidence" value="ECO:0007669"/>
    <property type="project" value="UniProtKB-KW"/>
</dbReference>
<evidence type="ECO:0000256" key="2">
    <source>
        <dbReference type="ARBA" id="ARBA00022448"/>
    </source>
</evidence>
<comment type="caution">
    <text evidence="9">The sequence shown here is derived from an EMBL/GenBank/DDBJ whole genome shotgun (WGS) entry which is preliminary data.</text>
</comment>
<dbReference type="InterPro" id="IPR017896">
    <property type="entry name" value="4Fe4S_Fe-S-bd"/>
</dbReference>
<proteinExistence type="predicted"/>
<evidence type="ECO:0000259" key="8">
    <source>
        <dbReference type="PROSITE" id="PS51379"/>
    </source>
</evidence>
<evidence type="ECO:0000256" key="5">
    <source>
        <dbReference type="ARBA" id="ARBA00022982"/>
    </source>
</evidence>
<evidence type="ECO:0000313" key="10">
    <source>
        <dbReference type="Proteomes" id="UP000321419"/>
    </source>
</evidence>
<dbReference type="FunFam" id="3.30.70.20:FF:000045">
    <property type="entry name" value="Ferredoxin, 4Fe-4S"/>
    <property type="match status" value="1"/>
</dbReference>
<feature type="domain" description="4Fe-4S ferredoxin-type" evidence="8">
    <location>
        <begin position="1"/>
        <end position="29"/>
    </location>
</feature>
<dbReference type="RefSeq" id="WP_089349391.1">
    <property type="nucleotide sequence ID" value="NZ_BJUM01000012.1"/>
</dbReference>
<accession>A0A510XUF3</accession>
<dbReference type="OrthoDB" id="9803397at2"/>
<dbReference type="PANTHER" id="PTHR24960">
    <property type="entry name" value="PHOTOSYSTEM I IRON-SULFUR CENTER-RELATED"/>
    <property type="match status" value="1"/>
</dbReference>
<dbReference type="GO" id="GO:0005737">
    <property type="term" value="C:cytoplasm"/>
    <property type="evidence" value="ECO:0007669"/>
    <property type="project" value="TreeGrafter"/>
</dbReference>
<reference evidence="9 10" key="1">
    <citation type="submission" date="2019-07" db="EMBL/GenBank/DDBJ databases">
        <title>Whole genome shotgun sequence of Pseudoalteromonas espejiana NBRC 102222.</title>
        <authorList>
            <person name="Hosoyama A."/>
            <person name="Uohara A."/>
            <person name="Ohji S."/>
            <person name="Ichikawa N."/>
        </authorList>
    </citation>
    <scope>NUCLEOTIDE SEQUENCE [LARGE SCALE GENOMIC DNA]</scope>
    <source>
        <strain evidence="9 10">NBRC 102222</strain>
    </source>
</reference>
<keyword evidence="5" id="KW-0249">Electron transport</keyword>
<keyword evidence="4" id="KW-0479">Metal-binding</keyword>
<dbReference type="InterPro" id="IPR047927">
    <property type="entry name" value="YfhL-like"/>
</dbReference>
<dbReference type="AlphaFoldDB" id="A0A510XUF3"/>
<evidence type="ECO:0000256" key="7">
    <source>
        <dbReference type="ARBA" id="ARBA00023014"/>
    </source>
</evidence>
<dbReference type="PROSITE" id="PS51379">
    <property type="entry name" value="4FE4S_FER_2"/>
    <property type="match status" value="2"/>
</dbReference>
<keyword evidence="10" id="KW-1185">Reference proteome</keyword>
<keyword evidence="2" id="KW-0813">Transport</keyword>
<dbReference type="Gene3D" id="3.30.70.20">
    <property type="match status" value="1"/>
</dbReference>
<dbReference type="PROSITE" id="PS00198">
    <property type="entry name" value="4FE4S_FER_1"/>
    <property type="match status" value="1"/>
</dbReference>
<evidence type="ECO:0000256" key="4">
    <source>
        <dbReference type="ARBA" id="ARBA00022723"/>
    </source>
</evidence>
<comment type="cofactor">
    <cofactor evidence="1">
        <name>[4Fe-4S] cluster</name>
        <dbReference type="ChEBI" id="CHEBI:49883"/>
    </cofactor>
</comment>
<evidence type="ECO:0000256" key="6">
    <source>
        <dbReference type="ARBA" id="ARBA00023004"/>
    </source>
</evidence>
<organism evidence="9 10">
    <name type="scientific">Pseudoalteromonas espejiana</name>
    <dbReference type="NCBI Taxonomy" id="28107"/>
    <lineage>
        <taxon>Bacteria</taxon>
        <taxon>Pseudomonadati</taxon>
        <taxon>Pseudomonadota</taxon>
        <taxon>Gammaproteobacteria</taxon>
        <taxon>Alteromonadales</taxon>
        <taxon>Pseudoalteromonadaceae</taxon>
        <taxon>Pseudoalteromonas</taxon>
    </lineage>
</organism>
<keyword evidence="3" id="KW-0004">4Fe-4S</keyword>
<dbReference type="GO" id="GO:0046872">
    <property type="term" value="F:metal ion binding"/>
    <property type="evidence" value="ECO:0007669"/>
    <property type="project" value="UniProtKB-KW"/>
</dbReference>
<dbReference type="SUPFAM" id="SSF54862">
    <property type="entry name" value="4Fe-4S ferredoxins"/>
    <property type="match status" value="1"/>
</dbReference>
<protein>
    <submittedName>
        <fullName evidence="9">Ferredoxin</fullName>
    </submittedName>
</protein>
<dbReference type="PANTHER" id="PTHR24960:SF79">
    <property type="entry name" value="PHOTOSYSTEM I IRON-SULFUR CENTER"/>
    <property type="match status" value="1"/>
</dbReference>
<gene>
    <name evidence="9" type="ORF">PES01_15030</name>
</gene>
<evidence type="ECO:0000256" key="3">
    <source>
        <dbReference type="ARBA" id="ARBA00022485"/>
    </source>
</evidence>
<evidence type="ECO:0000313" key="9">
    <source>
        <dbReference type="EMBL" id="GEK54658.1"/>
    </source>
</evidence>
<keyword evidence="6" id="KW-0408">Iron</keyword>
<keyword evidence="7" id="KW-0411">Iron-sulfur</keyword>
<sequence>MALLINNKCINCDACVDECPNSAIFMGKKIYQIDPDKCTECVGHYDNPTCVIVCPINCIKPDPRHRESLDQLAQKYIKLVDNVD</sequence>
<dbReference type="Proteomes" id="UP000321419">
    <property type="component" value="Unassembled WGS sequence"/>
</dbReference>
<feature type="domain" description="4Fe-4S ferredoxin-type" evidence="8">
    <location>
        <begin position="31"/>
        <end position="64"/>
    </location>
</feature>
<dbReference type="EMBL" id="BJUM01000012">
    <property type="protein sequence ID" value="GEK54658.1"/>
    <property type="molecule type" value="Genomic_DNA"/>
</dbReference>
<dbReference type="NCBIfam" id="NF033683">
    <property type="entry name" value="di_4Fe-4S_YfhL"/>
    <property type="match status" value="1"/>
</dbReference>